<comment type="caution">
    <text evidence="1">The sequence shown here is derived from an EMBL/GenBank/DDBJ whole genome shotgun (WGS) entry which is preliminary data.</text>
</comment>
<reference evidence="1 2" key="1">
    <citation type="journal article" date="2021" name="Elife">
        <title>Chloroplast acquisition without the gene transfer in kleptoplastic sea slugs, Plakobranchus ocellatus.</title>
        <authorList>
            <person name="Maeda T."/>
            <person name="Takahashi S."/>
            <person name="Yoshida T."/>
            <person name="Shimamura S."/>
            <person name="Takaki Y."/>
            <person name="Nagai Y."/>
            <person name="Toyoda A."/>
            <person name="Suzuki Y."/>
            <person name="Arimoto A."/>
            <person name="Ishii H."/>
            <person name="Satoh N."/>
            <person name="Nishiyama T."/>
            <person name="Hasebe M."/>
            <person name="Maruyama T."/>
            <person name="Minagawa J."/>
            <person name="Obokata J."/>
            <person name="Shigenobu S."/>
        </authorList>
    </citation>
    <scope>NUCLEOTIDE SEQUENCE [LARGE SCALE GENOMIC DNA]</scope>
</reference>
<accession>A0AAV3XR43</accession>
<gene>
    <name evidence="1" type="ORF">PoB_000011000</name>
</gene>
<keyword evidence="2" id="KW-1185">Reference proteome</keyword>
<evidence type="ECO:0000313" key="2">
    <source>
        <dbReference type="Proteomes" id="UP000735302"/>
    </source>
</evidence>
<dbReference type="AlphaFoldDB" id="A0AAV3XR43"/>
<evidence type="ECO:0000313" key="1">
    <source>
        <dbReference type="EMBL" id="GFN73604.1"/>
    </source>
</evidence>
<dbReference type="EMBL" id="BLXT01000014">
    <property type="protein sequence ID" value="GFN73604.1"/>
    <property type="molecule type" value="Genomic_DNA"/>
</dbReference>
<sequence length="120" mass="13597">MNDFTITNTGIKTILGNSGLGRALRDRSKNKIAYVLIQKSLRNVVKTSKSLQRADCDSDHIPVMCKFQIKLKKLSKAKANPKIQMDLLKPDEKLRDKIAVAVHIKYETINSISEVEELWS</sequence>
<organism evidence="1 2">
    <name type="scientific">Plakobranchus ocellatus</name>
    <dbReference type="NCBI Taxonomy" id="259542"/>
    <lineage>
        <taxon>Eukaryota</taxon>
        <taxon>Metazoa</taxon>
        <taxon>Spiralia</taxon>
        <taxon>Lophotrochozoa</taxon>
        <taxon>Mollusca</taxon>
        <taxon>Gastropoda</taxon>
        <taxon>Heterobranchia</taxon>
        <taxon>Euthyneura</taxon>
        <taxon>Panpulmonata</taxon>
        <taxon>Sacoglossa</taxon>
        <taxon>Placobranchoidea</taxon>
        <taxon>Plakobranchidae</taxon>
        <taxon>Plakobranchus</taxon>
    </lineage>
</organism>
<protein>
    <submittedName>
        <fullName evidence="1">Craniofacial development protein 2-like protein</fullName>
    </submittedName>
</protein>
<dbReference type="Proteomes" id="UP000735302">
    <property type="component" value="Unassembled WGS sequence"/>
</dbReference>
<proteinExistence type="predicted"/>
<name>A0AAV3XR43_9GAST</name>